<evidence type="ECO:0000313" key="3">
    <source>
        <dbReference type="Proteomes" id="UP001163846"/>
    </source>
</evidence>
<dbReference type="Proteomes" id="UP001163846">
    <property type="component" value="Unassembled WGS sequence"/>
</dbReference>
<keyword evidence="3" id="KW-1185">Reference proteome</keyword>
<feature type="transmembrane region" description="Helical" evidence="1">
    <location>
        <begin position="28"/>
        <end position="50"/>
    </location>
</feature>
<gene>
    <name evidence="2" type="ORF">F5878DRAFT_666173</name>
</gene>
<accession>A0AA38NYB1</accession>
<reference evidence="2" key="1">
    <citation type="submission" date="2022-08" db="EMBL/GenBank/DDBJ databases">
        <authorList>
            <consortium name="DOE Joint Genome Institute"/>
            <person name="Min B."/>
            <person name="Riley R."/>
            <person name="Sierra-Patev S."/>
            <person name="Naranjo-Ortiz M."/>
            <person name="Looney B."/>
            <person name="Konkel Z."/>
            <person name="Slot J.C."/>
            <person name="Sakamoto Y."/>
            <person name="Steenwyk J.L."/>
            <person name="Rokas A."/>
            <person name="Carro J."/>
            <person name="Camarero S."/>
            <person name="Ferreira P."/>
            <person name="Molpeceres G."/>
            <person name="Ruiz-Duenas F.J."/>
            <person name="Serrano A."/>
            <person name="Henrissat B."/>
            <person name="Drula E."/>
            <person name="Hughes K.W."/>
            <person name="Mata J.L."/>
            <person name="Ishikawa N.K."/>
            <person name="Vargas-Isla R."/>
            <person name="Ushijima S."/>
            <person name="Smith C.A."/>
            <person name="Ahrendt S."/>
            <person name="Andreopoulos W."/>
            <person name="He G."/>
            <person name="Labutti K."/>
            <person name="Lipzen A."/>
            <person name="Ng V."/>
            <person name="Sandor L."/>
            <person name="Barry K."/>
            <person name="Martinez A.T."/>
            <person name="Xiao Y."/>
            <person name="Gibbons J.G."/>
            <person name="Terashima K."/>
            <person name="Hibbett D.S."/>
            <person name="Grigoriev I.V."/>
        </authorList>
    </citation>
    <scope>NUCLEOTIDE SEQUENCE</scope>
    <source>
        <strain evidence="2">TFB9207</strain>
    </source>
</reference>
<name>A0AA38NYB1_9AGAR</name>
<protein>
    <submittedName>
        <fullName evidence="2">Uncharacterized protein</fullName>
    </submittedName>
</protein>
<evidence type="ECO:0000256" key="1">
    <source>
        <dbReference type="SAM" id="Phobius"/>
    </source>
</evidence>
<organism evidence="2 3">
    <name type="scientific">Lentinula raphanica</name>
    <dbReference type="NCBI Taxonomy" id="153919"/>
    <lineage>
        <taxon>Eukaryota</taxon>
        <taxon>Fungi</taxon>
        <taxon>Dikarya</taxon>
        <taxon>Basidiomycota</taxon>
        <taxon>Agaricomycotina</taxon>
        <taxon>Agaricomycetes</taxon>
        <taxon>Agaricomycetidae</taxon>
        <taxon>Agaricales</taxon>
        <taxon>Marasmiineae</taxon>
        <taxon>Omphalotaceae</taxon>
        <taxon>Lentinula</taxon>
    </lineage>
</organism>
<proteinExistence type="predicted"/>
<comment type="caution">
    <text evidence="2">The sequence shown here is derived from an EMBL/GenBank/DDBJ whole genome shotgun (WGS) entry which is preliminary data.</text>
</comment>
<sequence length="60" mass="6843">MLDCFNCCSPSICHNFTLLTFLMHSDSWFVVLLLKVFNGTRYSMALGILLGGRQRVDDIE</sequence>
<keyword evidence="1" id="KW-0812">Transmembrane</keyword>
<evidence type="ECO:0000313" key="2">
    <source>
        <dbReference type="EMBL" id="KAJ3832867.1"/>
    </source>
</evidence>
<keyword evidence="1" id="KW-1133">Transmembrane helix</keyword>
<keyword evidence="1" id="KW-0472">Membrane</keyword>
<dbReference type="EMBL" id="MU806831">
    <property type="protein sequence ID" value="KAJ3832867.1"/>
    <property type="molecule type" value="Genomic_DNA"/>
</dbReference>
<dbReference type="AlphaFoldDB" id="A0AA38NYB1"/>